<dbReference type="Pfam" id="PF00577">
    <property type="entry name" value="Usher"/>
    <property type="match status" value="1"/>
</dbReference>
<organism evidence="13 14">
    <name type="scientific">Providencia stuartii ATCC 25827</name>
    <dbReference type="NCBI Taxonomy" id="471874"/>
    <lineage>
        <taxon>Bacteria</taxon>
        <taxon>Pseudomonadati</taxon>
        <taxon>Pseudomonadota</taxon>
        <taxon>Gammaproteobacteria</taxon>
        <taxon>Enterobacterales</taxon>
        <taxon>Morganellaceae</taxon>
        <taxon>Providencia</taxon>
    </lineage>
</organism>
<dbReference type="Gene3D" id="2.60.40.2610">
    <property type="entry name" value="Outer membrane usher protein FimD, plug domain"/>
    <property type="match status" value="1"/>
</dbReference>
<dbReference type="SUPFAM" id="SSF141729">
    <property type="entry name" value="FimD N-terminal domain-like"/>
    <property type="match status" value="1"/>
</dbReference>
<feature type="domain" description="PapC N-terminal" evidence="12">
    <location>
        <begin position="61"/>
        <end position="194"/>
    </location>
</feature>
<evidence type="ECO:0000256" key="3">
    <source>
        <dbReference type="ARBA" id="ARBA00022448"/>
    </source>
</evidence>
<dbReference type="GO" id="GO:0009297">
    <property type="term" value="P:pilus assembly"/>
    <property type="evidence" value="ECO:0007669"/>
    <property type="project" value="InterPro"/>
</dbReference>
<reference evidence="13 14" key="3">
    <citation type="submission" date="2008-05" db="EMBL/GenBank/DDBJ databases">
        <authorList>
            <person name="Fulton L."/>
            <person name="Clifton S."/>
            <person name="Fulton B."/>
            <person name="Xu J."/>
            <person name="Minx P."/>
            <person name="Pepin K.H."/>
            <person name="Johnson M."/>
            <person name="Thiruvilangam P."/>
            <person name="Bhonagiri V."/>
            <person name="Nash W.E."/>
            <person name="Mardis E.R."/>
            <person name="Wilson R.K."/>
        </authorList>
    </citation>
    <scope>NUCLEOTIDE SEQUENCE [LARGE SCALE GENOMIC DNA]</scope>
    <source>
        <strain evidence="13 14">ATCC 25827</strain>
    </source>
</reference>
<keyword evidence="3 10" id="KW-0813">Transport</keyword>
<dbReference type="RefSeq" id="WP_004927154.1">
    <property type="nucleotide sequence ID" value="NZ_DS607683.1"/>
</dbReference>
<dbReference type="Gene3D" id="2.60.40.3110">
    <property type="match status" value="1"/>
</dbReference>
<protein>
    <submittedName>
        <fullName evidence="13">Fimbrial usher protein</fullName>
    </submittedName>
</protein>
<dbReference type="Pfam" id="PF13954">
    <property type="entry name" value="PapC_N"/>
    <property type="match status" value="1"/>
</dbReference>
<dbReference type="PROSITE" id="PS01151">
    <property type="entry name" value="FIMBRIAL_USHER"/>
    <property type="match status" value="1"/>
</dbReference>
<keyword evidence="7 11" id="KW-0732">Signal</keyword>
<sequence>MNRLSKNNNNYRCVWAIGLSLAFTGASWATTAEEASPSATATIAESGQAAPDETEDGALNLNFMQGGGAQAAAFLSTANRYFPGRYWVDVQVNGEPVGKRVLTVTPQEQSALCLSPEWLADVQVYLRPAFYQSTYQAARQCYVLDEQANTQVVFDLATQTLNLAIPQAGLAKAGDALDWEFGNSALRMNYNANANKNQDGVDYYGSGSLLANVGEWIVNGSASLTQDDQTVSVFTASKALLSLQADLVMGKTGVSSGELGGLSTYGLTLSSNPSMRRQTRGYTPVFSGTAQGHARVTLRQGNTILYSEMVPPGPFSINDVTVLNGGDVVMTVTENDGTTTREVFPITLISGQISPGEHEYSVSVGVIDNDNPEGTPTGGLAAFSYGYGLDYLSLRTGALLGSQFTGVTGEVTSQLGSLGSVSLALSGTQSRYDEGNRQGHKNTLTYAKSFDTGTSVRVGYNRLSEQYDTLGEYNDTDYARFAERQRLKQDISLGFSRPLWRGATLSVNGWQREYWRRDDKQRGVTGNFSTRVGPVSVSLAGSQYKTGNDSQYSFSTSVSIPFSVFDHEFNTFASMSGSKSGSNSYSAGASTNLTDRWSLSANESWGGDGNLGTQTSVWTAYDGRLAQLSGQMTHTDNGTLGSGSVSGSVMYLAADNSVLLGKNISDTVAVVHVPGGQGVSMLGGLDKADRNGNLMVPLSSYQLNTLSIDASTLPANTELAVTSKPLKPTQGSVTYVPFEAMTVKRYLLQVKRPDGQFIPAGEWGYSESGAPLGFVSHNGVILINSVDTLTAVRFSDCSVAGTQLTDSNRLQEVVCEY</sequence>
<dbReference type="Gene3D" id="3.10.20.410">
    <property type="match status" value="1"/>
</dbReference>
<evidence type="ECO:0000256" key="8">
    <source>
        <dbReference type="ARBA" id="ARBA00023136"/>
    </source>
</evidence>
<keyword evidence="9 10" id="KW-0998">Cell outer membrane</keyword>
<evidence type="ECO:0000313" key="14">
    <source>
        <dbReference type="Proteomes" id="UP000004506"/>
    </source>
</evidence>
<feature type="signal peptide" evidence="11">
    <location>
        <begin position="1"/>
        <end position="29"/>
    </location>
</feature>
<keyword evidence="6 10" id="KW-0812">Transmembrane</keyword>
<evidence type="ECO:0000256" key="11">
    <source>
        <dbReference type="SAM" id="SignalP"/>
    </source>
</evidence>
<evidence type="ECO:0000256" key="5">
    <source>
        <dbReference type="ARBA" id="ARBA00022558"/>
    </source>
</evidence>
<keyword evidence="5 10" id="KW-1029">Fimbrium biogenesis</keyword>
<evidence type="ECO:0000256" key="7">
    <source>
        <dbReference type="ARBA" id="ARBA00022729"/>
    </source>
</evidence>
<dbReference type="InterPro" id="IPR025885">
    <property type="entry name" value="PapC_N"/>
</dbReference>
<feature type="chain" id="PRO_5041652906" evidence="11">
    <location>
        <begin position="30"/>
        <end position="817"/>
    </location>
</feature>
<dbReference type="EMBL" id="ABJD02000118">
    <property type="protein sequence ID" value="EDU57489.1"/>
    <property type="molecule type" value="Genomic_DNA"/>
</dbReference>
<dbReference type="InterPro" id="IPR018030">
    <property type="entry name" value="Fimbrial_membr_usher_CS"/>
</dbReference>
<evidence type="ECO:0000259" key="12">
    <source>
        <dbReference type="Pfam" id="PF13954"/>
    </source>
</evidence>
<evidence type="ECO:0000256" key="10">
    <source>
        <dbReference type="RuleBase" id="RU003884"/>
    </source>
</evidence>
<dbReference type="PANTHER" id="PTHR30451:SF21">
    <property type="entry name" value="FIMBRIAL USHER DOMAIN-CONTAINING PROTEIN YDET-RELATED"/>
    <property type="match status" value="1"/>
</dbReference>
<reference evidence="14" key="2">
    <citation type="submission" date="2008-04" db="EMBL/GenBank/DDBJ databases">
        <title>Draft genome sequence of Providencia stuartii(ATCC 25827).</title>
        <authorList>
            <person name="Sudarsanam P."/>
            <person name="Ley R."/>
            <person name="Guruge J."/>
            <person name="Turnbaugh P.J."/>
            <person name="Mahowald M."/>
            <person name="Liep D."/>
            <person name="Gordon J."/>
        </authorList>
    </citation>
    <scope>NUCLEOTIDE SEQUENCE [LARGE SCALE GENOMIC DNA]</scope>
    <source>
        <strain evidence="14">ATCC 25827</strain>
    </source>
</reference>
<dbReference type="GO" id="GO:0009279">
    <property type="term" value="C:cell outer membrane"/>
    <property type="evidence" value="ECO:0007669"/>
    <property type="project" value="UniProtKB-SubCell"/>
</dbReference>
<name>A0AA86YVA6_PROST</name>
<keyword evidence="8 10" id="KW-0472">Membrane</keyword>
<evidence type="ECO:0000256" key="6">
    <source>
        <dbReference type="ARBA" id="ARBA00022692"/>
    </source>
</evidence>
<keyword evidence="4" id="KW-1134">Transmembrane beta strand</keyword>
<proteinExistence type="inferred from homology"/>
<dbReference type="Proteomes" id="UP000004506">
    <property type="component" value="Unassembled WGS sequence"/>
</dbReference>
<dbReference type="GO" id="GO:0015473">
    <property type="term" value="F:fimbrial usher porin activity"/>
    <property type="evidence" value="ECO:0007669"/>
    <property type="project" value="InterPro"/>
</dbReference>
<comment type="caution">
    <text evidence="13">The sequence shown here is derived from an EMBL/GenBank/DDBJ whole genome shotgun (WGS) entry which is preliminary data.</text>
</comment>
<accession>A0AA86YVA6</accession>
<dbReference type="AlphaFoldDB" id="A0AA86YVA6"/>
<evidence type="ECO:0000256" key="2">
    <source>
        <dbReference type="ARBA" id="ARBA00008064"/>
    </source>
</evidence>
<evidence type="ECO:0000256" key="4">
    <source>
        <dbReference type="ARBA" id="ARBA00022452"/>
    </source>
</evidence>
<gene>
    <name evidence="13" type="ORF">PROSTU_04734</name>
</gene>
<reference evidence="14" key="1">
    <citation type="submission" date="2008-04" db="EMBL/GenBank/DDBJ databases">
        <title>Draft genome sequence of Providencia stuartii (ATCC 25827).</title>
        <authorList>
            <person name="Sudarsanam P."/>
            <person name="Ley R."/>
            <person name="Guruge J."/>
            <person name="Turnbaugh P.J."/>
            <person name="Mahowald M."/>
            <person name="Liep D."/>
            <person name="Gordon J."/>
        </authorList>
    </citation>
    <scope>NUCLEOTIDE SEQUENCE [LARGE SCALE GENOMIC DNA]</scope>
    <source>
        <strain evidence="14">ATCC 25827</strain>
    </source>
</reference>
<dbReference type="InterPro" id="IPR000015">
    <property type="entry name" value="Fimb_usher"/>
</dbReference>
<evidence type="ECO:0000256" key="1">
    <source>
        <dbReference type="ARBA" id="ARBA00004571"/>
    </source>
</evidence>
<evidence type="ECO:0000313" key="13">
    <source>
        <dbReference type="EMBL" id="EDU57489.1"/>
    </source>
</evidence>
<comment type="similarity">
    <text evidence="2 10">Belongs to the fimbrial export usher family.</text>
</comment>
<dbReference type="PANTHER" id="PTHR30451">
    <property type="entry name" value="OUTER MEMBRANE USHER PROTEIN"/>
    <property type="match status" value="1"/>
</dbReference>
<dbReference type="InterPro" id="IPR042186">
    <property type="entry name" value="FimD_plug_dom"/>
</dbReference>
<evidence type="ECO:0000256" key="9">
    <source>
        <dbReference type="ARBA" id="ARBA00023237"/>
    </source>
</evidence>
<comment type="subcellular location">
    <subcellularLocation>
        <location evidence="1 10">Cell outer membrane</location>
        <topology evidence="1 10">Multi-pass membrane protein</topology>
    </subcellularLocation>
</comment>
<dbReference type="InterPro" id="IPR037224">
    <property type="entry name" value="PapC_N_sf"/>
</dbReference>